<proteinExistence type="inferred from homology"/>
<dbReference type="CDD" id="cd03784">
    <property type="entry name" value="GT1_Gtf-like"/>
    <property type="match status" value="1"/>
</dbReference>
<dbReference type="AlphaFoldDB" id="A0A139WV64"/>
<dbReference type="InterPro" id="IPR035595">
    <property type="entry name" value="UDP_glycos_trans_CS"/>
</dbReference>
<comment type="caution">
    <text evidence="5">The sequence shown here is derived from an EMBL/GenBank/DDBJ whole genome shotgun (WGS) entry which is preliminary data.</text>
</comment>
<keyword evidence="2" id="KW-0328">Glycosyltransferase</keyword>
<gene>
    <name evidence="5" type="ORF">WA1_42125</name>
</gene>
<evidence type="ECO:0000313" key="6">
    <source>
        <dbReference type="Proteomes" id="UP000076925"/>
    </source>
</evidence>
<dbReference type="EMBL" id="ANNX02000047">
    <property type="protein sequence ID" value="KYC36322.1"/>
    <property type="molecule type" value="Genomic_DNA"/>
</dbReference>
<dbReference type="SUPFAM" id="SSF53756">
    <property type="entry name" value="UDP-Glycosyltransferase/glycogen phosphorylase"/>
    <property type="match status" value="1"/>
</dbReference>
<sequence>MSNIVFFNVPAWSHINSTLGIVQELVRRGEQVDYYCIEDEELRHLIEKAGAQFQPLPTSLDAWSSSSVKSYLIETSLEVLPILLKQFRRNPPKLLIFDSMCLWGRLLSDLLKLPRVSTYSHVALPPDFFPKISLEWLAAFLAPRFFPALSFLFPDANFYTIPKKLQLIYNHRHLWAQLRQQYSVEGLKIDELFHVPGDLNIVFNSETFQFKRELFDNSYIFMGLCSGKQPPDSDFPLADLEEKSVIYISLGTLLNENIPFFKKCLQAFGHSHHLVVMVVGKSVDMQLLGEIPPNFIIRHFVPQLEVLKNSSVFITHGGMNSTMEALIDGVPLVVFPQATDQYLVASRVQELGAGVWVKQQNIQPQKLRELVEKVMQDSSIRCNVERLGKSLVKAGGTQRAVDKILELKQRASTPK</sequence>
<evidence type="ECO:0000259" key="4">
    <source>
        <dbReference type="Pfam" id="PF06722"/>
    </source>
</evidence>
<organism evidence="5 6">
    <name type="scientific">Scytonema hofmannii PCC 7110</name>
    <dbReference type="NCBI Taxonomy" id="128403"/>
    <lineage>
        <taxon>Bacteria</taxon>
        <taxon>Bacillati</taxon>
        <taxon>Cyanobacteriota</taxon>
        <taxon>Cyanophyceae</taxon>
        <taxon>Nostocales</taxon>
        <taxon>Scytonemataceae</taxon>
        <taxon>Scytonema</taxon>
    </lineage>
</organism>
<dbReference type="PANTHER" id="PTHR48043">
    <property type="entry name" value="EG:EG0003.4 PROTEIN-RELATED"/>
    <property type="match status" value="1"/>
</dbReference>
<dbReference type="PANTHER" id="PTHR48043:SF145">
    <property type="entry name" value="FI06409P-RELATED"/>
    <property type="match status" value="1"/>
</dbReference>
<protein>
    <recommendedName>
        <fullName evidence="4">Erythromycin biosynthesis protein CIII-like C-terminal domain-containing protein</fullName>
    </recommendedName>
</protein>
<dbReference type="Proteomes" id="UP000076925">
    <property type="component" value="Unassembled WGS sequence"/>
</dbReference>
<feature type="domain" description="Erythromycin biosynthesis protein CIII-like C-terminal" evidence="4">
    <location>
        <begin position="272"/>
        <end position="392"/>
    </location>
</feature>
<reference evidence="5 6" key="1">
    <citation type="journal article" date="2013" name="Genome Biol. Evol.">
        <title>Genomes of Stigonematalean cyanobacteria (subsection V) and the evolution of oxygenic photosynthesis from prokaryotes to plastids.</title>
        <authorList>
            <person name="Dagan T."/>
            <person name="Roettger M."/>
            <person name="Stucken K."/>
            <person name="Landan G."/>
            <person name="Koch R."/>
            <person name="Major P."/>
            <person name="Gould S.B."/>
            <person name="Goremykin V.V."/>
            <person name="Rippka R."/>
            <person name="Tandeau de Marsac N."/>
            <person name="Gugger M."/>
            <person name="Lockhart P.J."/>
            <person name="Allen J.F."/>
            <person name="Brune I."/>
            <person name="Maus I."/>
            <person name="Puhler A."/>
            <person name="Martin W.F."/>
        </authorList>
    </citation>
    <scope>NUCLEOTIDE SEQUENCE [LARGE SCALE GENOMIC DNA]</scope>
    <source>
        <strain evidence="5 6">PCC 7110</strain>
    </source>
</reference>
<dbReference type="InterPro" id="IPR002213">
    <property type="entry name" value="UDP_glucos_trans"/>
</dbReference>
<accession>A0A139WV64</accession>
<comment type="similarity">
    <text evidence="1">Belongs to the UDP-glycosyltransferase family.</text>
</comment>
<dbReference type="InterPro" id="IPR006326">
    <property type="entry name" value="UDPGT_MGT-like"/>
</dbReference>
<dbReference type="Gene3D" id="3.40.50.2000">
    <property type="entry name" value="Glycogen Phosphorylase B"/>
    <property type="match status" value="2"/>
</dbReference>
<dbReference type="OrthoDB" id="9805366at2"/>
<evidence type="ECO:0000256" key="3">
    <source>
        <dbReference type="ARBA" id="ARBA00022679"/>
    </source>
</evidence>
<dbReference type="Pfam" id="PF06722">
    <property type="entry name" value="EryCIII-like_C"/>
    <property type="match status" value="1"/>
</dbReference>
<dbReference type="STRING" id="128403.WA1_42125"/>
<dbReference type="GO" id="GO:0008194">
    <property type="term" value="F:UDP-glycosyltransferase activity"/>
    <property type="evidence" value="ECO:0007669"/>
    <property type="project" value="InterPro"/>
</dbReference>
<dbReference type="InterPro" id="IPR050271">
    <property type="entry name" value="UDP-glycosyltransferase"/>
</dbReference>
<evidence type="ECO:0000256" key="2">
    <source>
        <dbReference type="ARBA" id="ARBA00022676"/>
    </source>
</evidence>
<name>A0A139WV64_9CYAN</name>
<dbReference type="GO" id="GO:0016758">
    <property type="term" value="F:hexosyltransferase activity"/>
    <property type="evidence" value="ECO:0007669"/>
    <property type="project" value="InterPro"/>
</dbReference>
<dbReference type="InterPro" id="IPR010610">
    <property type="entry name" value="EryCIII-like_C"/>
</dbReference>
<dbReference type="NCBIfam" id="TIGR01426">
    <property type="entry name" value="MGT"/>
    <property type="match status" value="1"/>
</dbReference>
<dbReference type="FunFam" id="3.40.50.2000:FF:000072">
    <property type="entry name" value="Glycosyl transferase"/>
    <property type="match status" value="1"/>
</dbReference>
<keyword evidence="3" id="KW-0808">Transferase</keyword>
<dbReference type="PROSITE" id="PS00375">
    <property type="entry name" value="UDPGT"/>
    <property type="match status" value="1"/>
</dbReference>
<evidence type="ECO:0000313" key="5">
    <source>
        <dbReference type="EMBL" id="KYC36322.1"/>
    </source>
</evidence>
<keyword evidence="6" id="KW-1185">Reference proteome</keyword>
<evidence type="ECO:0000256" key="1">
    <source>
        <dbReference type="ARBA" id="ARBA00009995"/>
    </source>
</evidence>
<dbReference type="RefSeq" id="WP_017748550.1">
    <property type="nucleotide sequence ID" value="NZ_KQ976354.1"/>
</dbReference>